<name>A0ACB8AWV5_9AGAM</name>
<keyword evidence="2" id="KW-1185">Reference proteome</keyword>
<reference evidence="1" key="1">
    <citation type="journal article" date="2021" name="New Phytol.">
        <title>Evolutionary innovations through gain and loss of genes in the ectomycorrhizal Boletales.</title>
        <authorList>
            <person name="Wu G."/>
            <person name="Miyauchi S."/>
            <person name="Morin E."/>
            <person name="Kuo A."/>
            <person name="Drula E."/>
            <person name="Varga T."/>
            <person name="Kohler A."/>
            <person name="Feng B."/>
            <person name="Cao Y."/>
            <person name="Lipzen A."/>
            <person name="Daum C."/>
            <person name="Hundley H."/>
            <person name="Pangilinan J."/>
            <person name="Johnson J."/>
            <person name="Barry K."/>
            <person name="LaButti K."/>
            <person name="Ng V."/>
            <person name="Ahrendt S."/>
            <person name="Min B."/>
            <person name="Choi I.G."/>
            <person name="Park H."/>
            <person name="Plett J.M."/>
            <person name="Magnuson J."/>
            <person name="Spatafora J.W."/>
            <person name="Nagy L.G."/>
            <person name="Henrissat B."/>
            <person name="Grigoriev I.V."/>
            <person name="Yang Z.L."/>
            <person name="Xu J."/>
            <person name="Martin F.M."/>
        </authorList>
    </citation>
    <scope>NUCLEOTIDE SEQUENCE</scope>
    <source>
        <strain evidence="1">KUC20120723A-06</strain>
    </source>
</reference>
<organism evidence="1 2">
    <name type="scientific">Leucogyrophana mollusca</name>
    <dbReference type="NCBI Taxonomy" id="85980"/>
    <lineage>
        <taxon>Eukaryota</taxon>
        <taxon>Fungi</taxon>
        <taxon>Dikarya</taxon>
        <taxon>Basidiomycota</taxon>
        <taxon>Agaricomycotina</taxon>
        <taxon>Agaricomycetes</taxon>
        <taxon>Agaricomycetidae</taxon>
        <taxon>Boletales</taxon>
        <taxon>Boletales incertae sedis</taxon>
        <taxon>Leucogyrophana</taxon>
    </lineage>
</organism>
<evidence type="ECO:0000313" key="1">
    <source>
        <dbReference type="EMBL" id="KAH7917861.1"/>
    </source>
</evidence>
<dbReference type="Proteomes" id="UP000790709">
    <property type="component" value="Unassembled WGS sequence"/>
</dbReference>
<proteinExistence type="predicted"/>
<sequence>MFATLKNKIFPTTSSSSNEDSAALMKSPSPSSEHEGNGTRSASQGSKSCNVERHWAVAMAETICVAGCSCIFCRRRPQATPDVESGNSRQRRRERMQGEADRAFHRSMAPTSSIMQVLYPTSFTSTPSDLPAEHAPPAYRLHVSGAPGNGHARRGTGPRPGDIFSDNVAREGITQSHVIDAQPATLSEGSTETLIMPPTPGRRIHPVRQLQDPGHRGPLIGLGLEDMGYSQDGSVPPPAYTRFDAARPRFPMAADVLGPYPHISVLAPQAGDRTSL</sequence>
<comment type="caution">
    <text evidence="1">The sequence shown here is derived from an EMBL/GenBank/DDBJ whole genome shotgun (WGS) entry which is preliminary data.</text>
</comment>
<accession>A0ACB8AWV5</accession>
<dbReference type="EMBL" id="MU266916">
    <property type="protein sequence ID" value="KAH7917861.1"/>
    <property type="molecule type" value="Genomic_DNA"/>
</dbReference>
<gene>
    <name evidence="1" type="ORF">BV22DRAFT_1135058</name>
</gene>
<evidence type="ECO:0000313" key="2">
    <source>
        <dbReference type="Proteomes" id="UP000790709"/>
    </source>
</evidence>
<protein>
    <submittedName>
        <fullName evidence="1">Uncharacterized protein</fullName>
    </submittedName>
</protein>